<evidence type="ECO:0000313" key="3">
    <source>
        <dbReference type="Proteomes" id="UP000054498"/>
    </source>
</evidence>
<dbReference type="Proteomes" id="UP000054498">
    <property type="component" value="Unassembled WGS sequence"/>
</dbReference>
<dbReference type="KEGG" id="mng:MNEG_3308"/>
<gene>
    <name evidence="2" type="ORF">MNEG_3308</name>
</gene>
<organism evidence="2 3">
    <name type="scientific">Monoraphidium neglectum</name>
    <dbReference type="NCBI Taxonomy" id="145388"/>
    <lineage>
        <taxon>Eukaryota</taxon>
        <taxon>Viridiplantae</taxon>
        <taxon>Chlorophyta</taxon>
        <taxon>core chlorophytes</taxon>
        <taxon>Chlorophyceae</taxon>
        <taxon>CS clade</taxon>
        <taxon>Sphaeropleales</taxon>
        <taxon>Selenastraceae</taxon>
        <taxon>Monoraphidium</taxon>
    </lineage>
</organism>
<dbReference type="GeneID" id="25736186"/>
<keyword evidence="1" id="KW-1133">Transmembrane helix</keyword>
<keyword evidence="3" id="KW-1185">Reference proteome</keyword>
<dbReference type="OrthoDB" id="10662496at2759"/>
<keyword evidence="1" id="KW-0812">Transmembrane</keyword>
<feature type="transmembrane region" description="Helical" evidence="1">
    <location>
        <begin position="12"/>
        <end position="34"/>
    </location>
</feature>
<proteinExistence type="predicted"/>
<sequence length="444" mass="49431">MTALPDSPRRPAHCTCQSVWITLCFAISLGLFIFSRLTVNTLSQEAPFIARSSHPDARACEGPPSLLPTIGPILEERHAACVVFHNITNATAAWQLWHCPAERRFKVISNTTRHAVLTLRLLGSRLVFTSQSRRLEGGLEHHLDYRTNAAGLYQAHINFLLDEAVENITTNCVSAAPAVTFNFSVSPAQVSPSTLGLWEWAEPRTDDLSLYRILNVPHPRAAVFSDFYAGLRFNYPFLSTEKAVQCMSTRTTCLIGDSQMRHHYQHMHQAVVGYTTNCSKADATCSAAAGTRIFYVKLHYVAEWGAAAASVAALNCSHIVVNVGQWPLGFTSGAPWSYLKYRESVESLFGTLSALPAQVYWTDTNPLPPHWYTRSCPPKDWRFPHVVAYYNDIAALSLRMFPRLKSIRLFDIAFQLWDATYDGGHYNAPVGPASAQYIMTALCS</sequence>
<dbReference type="AlphaFoldDB" id="A0A0D2MW04"/>
<evidence type="ECO:0000313" key="2">
    <source>
        <dbReference type="EMBL" id="KIZ04652.1"/>
    </source>
</evidence>
<dbReference type="RefSeq" id="XP_013903671.1">
    <property type="nucleotide sequence ID" value="XM_014048217.1"/>
</dbReference>
<name>A0A0D2MW04_9CHLO</name>
<reference evidence="2 3" key="1">
    <citation type="journal article" date="2013" name="BMC Genomics">
        <title>Reconstruction of the lipid metabolism for the microalga Monoraphidium neglectum from its genome sequence reveals characteristics suitable for biofuel production.</title>
        <authorList>
            <person name="Bogen C."/>
            <person name="Al-Dilaimi A."/>
            <person name="Albersmeier A."/>
            <person name="Wichmann J."/>
            <person name="Grundmann M."/>
            <person name="Rupp O."/>
            <person name="Lauersen K.J."/>
            <person name="Blifernez-Klassen O."/>
            <person name="Kalinowski J."/>
            <person name="Goesmann A."/>
            <person name="Mussgnug J.H."/>
            <person name="Kruse O."/>
        </authorList>
    </citation>
    <scope>NUCLEOTIDE SEQUENCE [LARGE SCALE GENOMIC DNA]</scope>
    <source>
        <strain evidence="2 3">SAG 48.87</strain>
    </source>
</reference>
<accession>A0A0D2MW04</accession>
<dbReference type="EMBL" id="KK100629">
    <property type="protein sequence ID" value="KIZ04652.1"/>
    <property type="molecule type" value="Genomic_DNA"/>
</dbReference>
<keyword evidence="1" id="KW-0472">Membrane</keyword>
<evidence type="ECO:0000256" key="1">
    <source>
        <dbReference type="SAM" id="Phobius"/>
    </source>
</evidence>
<protein>
    <submittedName>
        <fullName evidence="2">Uncharacterized protein</fullName>
    </submittedName>
</protein>